<dbReference type="GO" id="GO:0000455">
    <property type="term" value="P:enzyme-directed rRNA pseudouridine synthesis"/>
    <property type="evidence" value="ECO:0007669"/>
    <property type="project" value="TreeGrafter"/>
</dbReference>
<dbReference type="Pfam" id="PF00849">
    <property type="entry name" value="PseudoU_synth_2"/>
    <property type="match status" value="1"/>
</dbReference>
<dbReference type="InterPro" id="IPR006224">
    <property type="entry name" value="PsdUridine_synth_RluA-like_CS"/>
</dbReference>
<dbReference type="SUPFAM" id="SSF55120">
    <property type="entry name" value="Pseudouridine synthase"/>
    <property type="match status" value="1"/>
</dbReference>
<sequence length="270" mass="29865">MRLQEYGVGIFEATATRSALKKLLKKEYITVDGIKASTATMIKGGETITLSLPDPLKPGRPVELSLKVLFEDEYLAAVSKPAGIAVSGNKFRTIVNALPFNLKASSRRDACIPQPVHRLDFPTTGILLVGKTAGCIRSLNRMFEEKKIRKTYYAITMGNMAELKSINEPVEGKSAHTELKVVDRVPSDKYGRLNLVQLHPATGRRHQLRIHLAAVGHPILGDKKYGSGFHGSKLYLHAASIAFNHPVTGEMLCIKDKLPRHFRKIFSLPE</sequence>
<dbReference type="PANTHER" id="PTHR21600">
    <property type="entry name" value="MITOCHONDRIAL RNA PSEUDOURIDINE SYNTHASE"/>
    <property type="match status" value="1"/>
</dbReference>
<evidence type="ECO:0000259" key="3">
    <source>
        <dbReference type="Pfam" id="PF00849"/>
    </source>
</evidence>
<dbReference type="Proteomes" id="UP000295468">
    <property type="component" value="Unassembled WGS sequence"/>
</dbReference>
<keyword evidence="5" id="KW-1185">Reference proteome</keyword>
<evidence type="ECO:0000313" key="4">
    <source>
        <dbReference type="EMBL" id="TDQ33037.1"/>
    </source>
</evidence>
<dbReference type="GO" id="GO:0140098">
    <property type="term" value="F:catalytic activity, acting on RNA"/>
    <property type="evidence" value="ECO:0007669"/>
    <property type="project" value="UniProtKB-ARBA"/>
</dbReference>
<dbReference type="CDD" id="cd02869">
    <property type="entry name" value="PseudoU_synth_RluA_like"/>
    <property type="match status" value="1"/>
</dbReference>
<comment type="similarity">
    <text evidence="1">Belongs to the pseudouridine synthase RluA family.</text>
</comment>
<gene>
    <name evidence="4" type="ORF">CLV82_0875</name>
</gene>
<dbReference type="PROSITE" id="PS01129">
    <property type="entry name" value="PSI_RLU"/>
    <property type="match status" value="1"/>
</dbReference>
<dbReference type="GO" id="GO:0003723">
    <property type="term" value="F:RNA binding"/>
    <property type="evidence" value="ECO:0007669"/>
    <property type="project" value="UniProtKB-KW"/>
</dbReference>
<dbReference type="InterPro" id="IPR050188">
    <property type="entry name" value="RluA_PseudoU_synthase"/>
</dbReference>
<name>A0A4R6TRT6_9FLAO</name>
<dbReference type="InterPro" id="IPR020103">
    <property type="entry name" value="PsdUridine_synth_cat_dom_sf"/>
</dbReference>
<keyword evidence="2" id="KW-0694">RNA-binding</keyword>
<feature type="domain" description="Pseudouridine synthase RsuA/RluA-like" evidence="3">
    <location>
        <begin position="75"/>
        <end position="214"/>
    </location>
</feature>
<accession>A0A4R6TRT6</accession>
<proteinExistence type="inferred from homology"/>
<dbReference type="GO" id="GO:0009982">
    <property type="term" value="F:pseudouridine synthase activity"/>
    <property type="evidence" value="ECO:0007669"/>
    <property type="project" value="InterPro"/>
</dbReference>
<dbReference type="PANTHER" id="PTHR21600:SF87">
    <property type="entry name" value="RNA PSEUDOURIDYLATE SYNTHASE DOMAIN-CONTAINING PROTEIN 1"/>
    <property type="match status" value="1"/>
</dbReference>
<organism evidence="4 5">
    <name type="scientific">Zeaxanthinibacter enoshimensis</name>
    <dbReference type="NCBI Taxonomy" id="392009"/>
    <lineage>
        <taxon>Bacteria</taxon>
        <taxon>Pseudomonadati</taxon>
        <taxon>Bacteroidota</taxon>
        <taxon>Flavobacteriia</taxon>
        <taxon>Flavobacteriales</taxon>
        <taxon>Flavobacteriaceae</taxon>
        <taxon>Zeaxanthinibacter</taxon>
    </lineage>
</organism>
<dbReference type="PROSITE" id="PS50889">
    <property type="entry name" value="S4"/>
    <property type="match status" value="1"/>
</dbReference>
<evidence type="ECO:0000256" key="2">
    <source>
        <dbReference type="PROSITE-ProRule" id="PRU00182"/>
    </source>
</evidence>
<evidence type="ECO:0000256" key="1">
    <source>
        <dbReference type="ARBA" id="ARBA00010876"/>
    </source>
</evidence>
<protein>
    <submittedName>
        <fullName evidence="4">23S rRNA pseudouridine1911/1915/1917 synthase</fullName>
    </submittedName>
</protein>
<dbReference type="Gene3D" id="3.30.2350.10">
    <property type="entry name" value="Pseudouridine synthase"/>
    <property type="match status" value="1"/>
</dbReference>
<comment type="caution">
    <text evidence="4">The sequence shown here is derived from an EMBL/GenBank/DDBJ whole genome shotgun (WGS) entry which is preliminary data.</text>
</comment>
<evidence type="ECO:0000313" key="5">
    <source>
        <dbReference type="Proteomes" id="UP000295468"/>
    </source>
</evidence>
<dbReference type="InterPro" id="IPR006145">
    <property type="entry name" value="PsdUridine_synth_RsuA/RluA"/>
</dbReference>
<dbReference type="RefSeq" id="WP_243744139.1">
    <property type="nucleotide sequence ID" value="NZ_SNYI01000001.1"/>
</dbReference>
<reference evidence="4 5" key="1">
    <citation type="submission" date="2019-03" db="EMBL/GenBank/DDBJ databases">
        <title>Genomic Encyclopedia of Archaeal and Bacterial Type Strains, Phase II (KMG-II): from individual species to whole genera.</title>
        <authorList>
            <person name="Goeker M."/>
        </authorList>
    </citation>
    <scope>NUCLEOTIDE SEQUENCE [LARGE SCALE GENOMIC DNA]</scope>
    <source>
        <strain evidence="4 5">DSM 18435</strain>
    </source>
</reference>
<dbReference type="EMBL" id="SNYI01000001">
    <property type="protein sequence ID" value="TDQ33037.1"/>
    <property type="molecule type" value="Genomic_DNA"/>
</dbReference>
<dbReference type="AlphaFoldDB" id="A0A4R6TRT6"/>